<reference evidence="1" key="1">
    <citation type="journal article" date="2020" name="Stud. Mycol.">
        <title>101 Dothideomycetes genomes: a test case for predicting lifestyles and emergence of pathogens.</title>
        <authorList>
            <person name="Haridas S."/>
            <person name="Albert R."/>
            <person name="Binder M."/>
            <person name="Bloem J."/>
            <person name="Labutti K."/>
            <person name="Salamov A."/>
            <person name="Andreopoulos B."/>
            <person name="Baker S."/>
            <person name="Barry K."/>
            <person name="Bills G."/>
            <person name="Bluhm B."/>
            <person name="Cannon C."/>
            <person name="Castanera R."/>
            <person name="Culley D."/>
            <person name="Daum C."/>
            <person name="Ezra D."/>
            <person name="Gonzalez J."/>
            <person name="Henrissat B."/>
            <person name="Kuo A."/>
            <person name="Liang C."/>
            <person name="Lipzen A."/>
            <person name="Lutzoni F."/>
            <person name="Magnuson J."/>
            <person name="Mondo S."/>
            <person name="Nolan M."/>
            <person name="Ohm R."/>
            <person name="Pangilinan J."/>
            <person name="Park H.-J."/>
            <person name="Ramirez L."/>
            <person name="Alfaro M."/>
            <person name="Sun H."/>
            <person name="Tritt A."/>
            <person name="Yoshinaga Y."/>
            <person name="Zwiers L.-H."/>
            <person name="Turgeon B."/>
            <person name="Goodwin S."/>
            <person name="Spatafora J."/>
            <person name="Crous P."/>
            <person name="Grigoriev I."/>
        </authorList>
    </citation>
    <scope>NUCLEOTIDE SEQUENCE</scope>
    <source>
        <strain evidence="1">CBS 123094</strain>
    </source>
</reference>
<sequence>MSAPVHHFPRYSKFTINAWGSVHKIQVFLQGLTHSNLSSFFRSCRNLNLCPKILILTTRYTDWFLWEESHPLAIDKSQMALILLPVSISTVIVKLEMIEAREKELDDLVKLMMANKDDYRWHRADGVVLQMAGLEKEWRWDGPTRFGDGKTFEHHPKGDSMQYVLKGIQWAIVSE</sequence>
<protein>
    <submittedName>
        <fullName evidence="1">Uncharacterized protein</fullName>
    </submittedName>
</protein>
<dbReference type="AlphaFoldDB" id="A0A6A5X1W0"/>
<keyword evidence="2" id="KW-1185">Reference proteome</keyword>
<dbReference type="EMBL" id="ML977557">
    <property type="protein sequence ID" value="KAF2007281.1"/>
    <property type="molecule type" value="Genomic_DNA"/>
</dbReference>
<evidence type="ECO:0000313" key="1">
    <source>
        <dbReference type="EMBL" id="KAF2007281.1"/>
    </source>
</evidence>
<organism evidence="1 2">
    <name type="scientific">Amniculicola lignicola CBS 123094</name>
    <dbReference type="NCBI Taxonomy" id="1392246"/>
    <lineage>
        <taxon>Eukaryota</taxon>
        <taxon>Fungi</taxon>
        <taxon>Dikarya</taxon>
        <taxon>Ascomycota</taxon>
        <taxon>Pezizomycotina</taxon>
        <taxon>Dothideomycetes</taxon>
        <taxon>Pleosporomycetidae</taxon>
        <taxon>Pleosporales</taxon>
        <taxon>Amniculicolaceae</taxon>
        <taxon>Amniculicola</taxon>
    </lineage>
</organism>
<dbReference type="Proteomes" id="UP000799779">
    <property type="component" value="Unassembled WGS sequence"/>
</dbReference>
<gene>
    <name evidence="1" type="ORF">P154DRAFT_116555</name>
</gene>
<dbReference type="OrthoDB" id="288942at2759"/>
<accession>A0A6A5X1W0</accession>
<proteinExistence type="predicted"/>
<evidence type="ECO:0000313" key="2">
    <source>
        <dbReference type="Proteomes" id="UP000799779"/>
    </source>
</evidence>
<name>A0A6A5X1W0_9PLEO</name>